<dbReference type="EMBL" id="KR095315">
    <property type="protein sequence ID" value="AKS26474.1"/>
    <property type="molecule type" value="Genomic_DNA"/>
</dbReference>
<dbReference type="Proteomes" id="UP000593702">
    <property type="component" value="Segment"/>
</dbReference>
<evidence type="ECO:0000313" key="2">
    <source>
        <dbReference type="Proteomes" id="UP000593702"/>
    </source>
</evidence>
<gene>
    <name evidence="1" type="ORF">DLEV_183</name>
</gene>
<proteinExistence type="predicted"/>
<evidence type="ECO:0000313" key="1">
    <source>
        <dbReference type="EMBL" id="AKS26474.1"/>
    </source>
</evidence>
<accession>A0A7R5WMS0</accession>
<organism evidence="1 2">
    <name type="scientific">Diachasmimorpha longicaudata entomopoxvirus</name>
    <dbReference type="NCBI Taxonomy" id="109981"/>
    <lineage>
        <taxon>Viruses</taxon>
        <taxon>Varidnaviria</taxon>
        <taxon>Bamfordvirae</taxon>
        <taxon>Nucleocytoviricota</taxon>
        <taxon>Pokkesviricetes</taxon>
        <taxon>Chitovirales</taxon>
        <taxon>Poxviridae</taxon>
        <taxon>Entomopoxvirinae</taxon>
        <taxon>Epsilonentomopoxvirus</taxon>
        <taxon>Epsilonentomopoxvirus dlongicaudata</taxon>
        <taxon>Diachasmimorpha entomopoxvirus</taxon>
    </lineage>
</organism>
<reference evidence="1 2" key="1">
    <citation type="submission" date="2015-04" db="EMBL/GenBank/DDBJ databases">
        <title>Diachasmimorpha longicaudata entomopoxvirus genome.</title>
        <authorList>
            <person name="Coffman K.A."/>
            <person name="Burke G.R."/>
        </authorList>
    </citation>
    <scope>NUCLEOTIDE SEQUENCE [LARGE SCALE GENOMIC DNA]</scope>
</reference>
<keyword evidence="2" id="KW-1185">Reference proteome</keyword>
<protein>
    <submittedName>
        <fullName evidence="1">Uncharacterized protein</fullName>
    </submittedName>
</protein>
<sequence length="166" mass="19158">MANLPESIYRIPITKSLAYCGYPVCVTGNLDGFYFQAYPIVGAISNLTNMADIKKFVKTHVSAKDLVTLKDLIANNLYAWKGKLAQSPSQELFLTSNGLKTLITQVNNENARDFHNRVRGFACMLEFELKQQRRQQRFQQQNTRQARLSWFKHLKNCIRPQNLERS</sequence>
<name>A0A7R5WMS0_9POXV</name>